<dbReference type="InterPro" id="IPR028283">
    <property type="entry name" value="WASH-7_C"/>
</dbReference>
<feature type="domain" description="WASH complex subunit 7 C-terminal" evidence="2">
    <location>
        <begin position="95"/>
        <end position="238"/>
    </location>
</feature>
<dbReference type="AlphaFoldDB" id="A0ABD0Z3K7"/>
<feature type="domain" description="WASH complex subunit 7 central" evidence="1">
    <location>
        <begin position="1"/>
        <end position="81"/>
    </location>
</feature>
<dbReference type="EMBL" id="JBFDAA010000008">
    <property type="protein sequence ID" value="KAL1129989.1"/>
    <property type="molecule type" value="Genomic_DNA"/>
</dbReference>
<evidence type="ECO:0000313" key="4">
    <source>
        <dbReference type="Proteomes" id="UP001558652"/>
    </source>
</evidence>
<evidence type="ECO:0000259" key="2">
    <source>
        <dbReference type="Pfam" id="PF14746"/>
    </source>
</evidence>
<gene>
    <name evidence="3" type="ORF">AAG570_012932</name>
</gene>
<name>A0ABD0Z3K7_9HEMI</name>
<evidence type="ECO:0000259" key="1">
    <source>
        <dbReference type="Pfam" id="PF14744"/>
    </source>
</evidence>
<keyword evidence="4" id="KW-1185">Reference proteome</keyword>
<protein>
    <submittedName>
        <fullName evidence="3">Uncharacterized protein</fullName>
    </submittedName>
</protein>
<evidence type="ECO:0000313" key="3">
    <source>
        <dbReference type="EMBL" id="KAL1129989.1"/>
    </source>
</evidence>
<dbReference type="Pfam" id="PF14746">
    <property type="entry name" value="WASH-7_C"/>
    <property type="match status" value="1"/>
</dbReference>
<dbReference type="InterPro" id="IPR028282">
    <property type="entry name" value="WASH-7_central"/>
</dbReference>
<organism evidence="3 4">
    <name type="scientific">Ranatra chinensis</name>
    <dbReference type="NCBI Taxonomy" id="642074"/>
    <lineage>
        <taxon>Eukaryota</taxon>
        <taxon>Metazoa</taxon>
        <taxon>Ecdysozoa</taxon>
        <taxon>Arthropoda</taxon>
        <taxon>Hexapoda</taxon>
        <taxon>Insecta</taxon>
        <taxon>Pterygota</taxon>
        <taxon>Neoptera</taxon>
        <taxon>Paraneoptera</taxon>
        <taxon>Hemiptera</taxon>
        <taxon>Heteroptera</taxon>
        <taxon>Panheteroptera</taxon>
        <taxon>Nepomorpha</taxon>
        <taxon>Nepidae</taxon>
        <taxon>Ranatrinae</taxon>
        <taxon>Ranatra</taxon>
    </lineage>
</organism>
<sequence>MKDFNYFFDNISLHGTLYPFDRAEKFNKNISRLGVTKDGLTYLDQYRILISQIGNALAYVRMVRAGGLHYCLGSSVYLPSHDLSTFSTQYLAQSTSKAVVCFHQILTNMFHNLNGGSDYFKLLVDVFINIFYSPENSHLKLFVMIIPPLTINFVRYIVAAKEKMSKRNRDGAFFTDDGFAMVLDLNEEFDAIHWFESVREKYKQEELLVLKRANCESKEFNHENTVKLSTKRLHVYRQVSLTTKINGYISIHLVFLMCNYINFH</sequence>
<dbReference type="PANTHER" id="PTHR31409">
    <property type="entry name" value="WASH COMPLEX SUBUNIT 4"/>
    <property type="match status" value="1"/>
</dbReference>
<comment type="caution">
    <text evidence="3">The sequence shown here is derived from an EMBL/GenBank/DDBJ whole genome shotgun (WGS) entry which is preliminary data.</text>
</comment>
<accession>A0ABD0Z3K7</accession>
<reference evidence="3 4" key="1">
    <citation type="submission" date="2024-07" db="EMBL/GenBank/DDBJ databases">
        <title>Chromosome-level genome assembly of the water stick insect Ranatra chinensis (Heteroptera: Nepidae).</title>
        <authorList>
            <person name="Liu X."/>
        </authorList>
    </citation>
    <scope>NUCLEOTIDE SEQUENCE [LARGE SCALE GENOMIC DNA]</scope>
    <source>
        <strain evidence="3">Cailab_2021Rc</strain>
        <tissue evidence="3">Muscle</tissue>
    </source>
</reference>
<dbReference type="PANTHER" id="PTHR31409:SF0">
    <property type="entry name" value="WASH COMPLEX SUBUNIT 4"/>
    <property type="match status" value="1"/>
</dbReference>
<dbReference type="Proteomes" id="UP001558652">
    <property type="component" value="Unassembled WGS sequence"/>
</dbReference>
<dbReference type="InterPro" id="IPR027307">
    <property type="entry name" value="WASH7"/>
</dbReference>
<proteinExistence type="predicted"/>
<dbReference type="Pfam" id="PF14744">
    <property type="entry name" value="WASH-7_mid"/>
    <property type="match status" value="1"/>
</dbReference>